<evidence type="ECO:0000313" key="2">
    <source>
        <dbReference type="Proteomes" id="UP000887013"/>
    </source>
</evidence>
<keyword evidence="2" id="KW-1185">Reference proteome</keyword>
<comment type="caution">
    <text evidence="1">The sequence shown here is derived from an EMBL/GenBank/DDBJ whole genome shotgun (WGS) entry which is preliminary data.</text>
</comment>
<dbReference type="AlphaFoldDB" id="A0A8X6N695"/>
<sequence>MERFLDQGLCNKIFLCYFYFFPPVIEVKVPSSIEFRLVSVAPGWNEEHFYWFAASPCSRQDGVSVGTLSQPVVIKSTCVCGIMLPGLRDQALLASRVVALIVGTSPETIVL</sequence>
<gene>
    <name evidence="1" type="ORF">NPIL_489731</name>
</gene>
<name>A0A8X6N695_NEPPI</name>
<organism evidence="1 2">
    <name type="scientific">Nephila pilipes</name>
    <name type="common">Giant wood spider</name>
    <name type="synonym">Nephila maculata</name>
    <dbReference type="NCBI Taxonomy" id="299642"/>
    <lineage>
        <taxon>Eukaryota</taxon>
        <taxon>Metazoa</taxon>
        <taxon>Ecdysozoa</taxon>
        <taxon>Arthropoda</taxon>
        <taxon>Chelicerata</taxon>
        <taxon>Arachnida</taxon>
        <taxon>Araneae</taxon>
        <taxon>Araneomorphae</taxon>
        <taxon>Entelegynae</taxon>
        <taxon>Araneoidea</taxon>
        <taxon>Nephilidae</taxon>
        <taxon>Nephila</taxon>
    </lineage>
</organism>
<dbReference type="Proteomes" id="UP000887013">
    <property type="component" value="Unassembled WGS sequence"/>
</dbReference>
<reference evidence="1" key="1">
    <citation type="submission" date="2020-08" db="EMBL/GenBank/DDBJ databases">
        <title>Multicomponent nature underlies the extraordinary mechanical properties of spider dragline silk.</title>
        <authorList>
            <person name="Kono N."/>
            <person name="Nakamura H."/>
            <person name="Mori M."/>
            <person name="Yoshida Y."/>
            <person name="Ohtoshi R."/>
            <person name="Malay A.D."/>
            <person name="Moran D.A.P."/>
            <person name="Tomita M."/>
            <person name="Numata K."/>
            <person name="Arakawa K."/>
        </authorList>
    </citation>
    <scope>NUCLEOTIDE SEQUENCE</scope>
</reference>
<proteinExistence type="predicted"/>
<evidence type="ECO:0000313" key="1">
    <source>
        <dbReference type="EMBL" id="GFS96105.1"/>
    </source>
</evidence>
<accession>A0A8X6N695</accession>
<dbReference type="OrthoDB" id="10437842at2759"/>
<protein>
    <submittedName>
        <fullName evidence="1">Uncharacterized protein</fullName>
    </submittedName>
</protein>
<dbReference type="EMBL" id="BMAW01100646">
    <property type="protein sequence ID" value="GFS96105.1"/>
    <property type="molecule type" value="Genomic_DNA"/>
</dbReference>